<feature type="compositionally biased region" description="Low complexity" evidence="1">
    <location>
        <begin position="1"/>
        <end position="24"/>
    </location>
</feature>
<comment type="caution">
    <text evidence="2">The sequence shown here is derived from an EMBL/GenBank/DDBJ whole genome shotgun (WGS) entry which is preliminary data.</text>
</comment>
<reference evidence="2" key="1">
    <citation type="journal article" date="2014" name="Int. J. Syst. Evol. Microbiol.">
        <title>Complete genome sequence of Corynebacterium casei LMG S-19264T (=DSM 44701T), isolated from a smear-ripened cheese.</title>
        <authorList>
            <consortium name="US DOE Joint Genome Institute (JGI-PGF)"/>
            <person name="Walter F."/>
            <person name="Albersmeier A."/>
            <person name="Kalinowski J."/>
            <person name="Ruckert C."/>
        </authorList>
    </citation>
    <scope>NUCLEOTIDE SEQUENCE</scope>
    <source>
        <strain evidence="2">JCM 3172</strain>
    </source>
</reference>
<proteinExistence type="predicted"/>
<keyword evidence="3" id="KW-1185">Reference proteome</keyword>
<dbReference type="Proteomes" id="UP000619486">
    <property type="component" value="Unassembled WGS sequence"/>
</dbReference>
<dbReference type="AlphaFoldDB" id="A0A918LQ15"/>
<sequence length="89" mass="9030">MAVTVGVDAAGSAADAGGAKASVSRTEFTEAAPSGALPAVTGDRKAEMFAEHPDDAVSALRFVITVDGRVAEERLWRCLKARGLASVAA</sequence>
<organism evidence="2 3">
    <name type="scientific">Streptomyces purpureus</name>
    <dbReference type="NCBI Taxonomy" id="1951"/>
    <lineage>
        <taxon>Bacteria</taxon>
        <taxon>Bacillati</taxon>
        <taxon>Actinomycetota</taxon>
        <taxon>Actinomycetes</taxon>
        <taxon>Kitasatosporales</taxon>
        <taxon>Streptomycetaceae</taxon>
        <taxon>Streptomyces</taxon>
    </lineage>
</organism>
<evidence type="ECO:0000256" key="1">
    <source>
        <dbReference type="SAM" id="MobiDB-lite"/>
    </source>
</evidence>
<gene>
    <name evidence="2" type="ORF">GCM10014713_27470</name>
</gene>
<dbReference type="RefSeq" id="WP_189201828.1">
    <property type="nucleotide sequence ID" value="NZ_BMQQ01000008.1"/>
</dbReference>
<protein>
    <submittedName>
        <fullName evidence="2">Uncharacterized protein</fullName>
    </submittedName>
</protein>
<name>A0A918LQ15_9ACTN</name>
<accession>A0A918LQ15</accession>
<evidence type="ECO:0000313" key="3">
    <source>
        <dbReference type="Proteomes" id="UP000619486"/>
    </source>
</evidence>
<feature type="region of interest" description="Disordered" evidence="1">
    <location>
        <begin position="1"/>
        <end position="37"/>
    </location>
</feature>
<reference evidence="2" key="2">
    <citation type="submission" date="2020-09" db="EMBL/GenBank/DDBJ databases">
        <authorList>
            <person name="Sun Q."/>
            <person name="Ohkuma M."/>
        </authorList>
    </citation>
    <scope>NUCLEOTIDE SEQUENCE</scope>
    <source>
        <strain evidence="2">JCM 3172</strain>
    </source>
</reference>
<dbReference type="EMBL" id="BMQQ01000008">
    <property type="protein sequence ID" value="GGT32316.1"/>
    <property type="molecule type" value="Genomic_DNA"/>
</dbReference>
<evidence type="ECO:0000313" key="2">
    <source>
        <dbReference type="EMBL" id="GGT32316.1"/>
    </source>
</evidence>